<dbReference type="CDD" id="cd04301">
    <property type="entry name" value="NAT_SF"/>
    <property type="match status" value="1"/>
</dbReference>
<dbReference type="InterPro" id="IPR016181">
    <property type="entry name" value="Acyl_CoA_acyltransferase"/>
</dbReference>
<dbReference type="SUPFAM" id="SSF55729">
    <property type="entry name" value="Acyl-CoA N-acyltransferases (Nat)"/>
    <property type="match status" value="1"/>
</dbReference>
<dbReference type="AlphaFoldDB" id="A0A1T1AYT3"/>
<dbReference type="PROSITE" id="PS51186">
    <property type="entry name" value="GNAT"/>
    <property type="match status" value="1"/>
</dbReference>
<dbReference type="InterPro" id="IPR000182">
    <property type="entry name" value="GNAT_dom"/>
</dbReference>
<keyword evidence="4" id="KW-1185">Reference proteome</keyword>
<dbReference type="EMBL" id="MTJN01000002">
    <property type="protein sequence ID" value="OOV09274.1"/>
    <property type="molecule type" value="Genomic_DNA"/>
</dbReference>
<comment type="caution">
    <text evidence="3">The sequence shown here is derived from an EMBL/GenBank/DDBJ whole genome shotgun (WGS) entry which is preliminary data.</text>
</comment>
<reference evidence="3 4" key="1">
    <citation type="submission" date="2017-01" db="EMBL/GenBank/DDBJ databases">
        <title>Genome sequencing of Rhodoferax fermentans JCM 7819.</title>
        <authorList>
            <person name="Kim Y.J."/>
            <person name="Farh M.E.-A."/>
            <person name="Yang D.-C."/>
        </authorList>
    </citation>
    <scope>NUCLEOTIDE SEQUENCE [LARGE SCALE GENOMIC DNA]</scope>
    <source>
        <strain evidence="3 4">JCM 7819</strain>
    </source>
</reference>
<evidence type="ECO:0000259" key="2">
    <source>
        <dbReference type="PROSITE" id="PS51186"/>
    </source>
</evidence>
<dbReference type="GO" id="GO:0008080">
    <property type="term" value="F:N-acetyltransferase activity"/>
    <property type="evidence" value="ECO:0007669"/>
    <property type="project" value="InterPro"/>
</dbReference>
<dbReference type="Gene3D" id="3.40.630.30">
    <property type="match status" value="1"/>
</dbReference>
<proteinExistence type="predicted"/>
<feature type="domain" description="N-acetyltransferase" evidence="2">
    <location>
        <begin position="15"/>
        <end position="160"/>
    </location>
</feature>
<sequence length="163" mass="18220">MDMHLYPGYLPGTIGRIAQLHASFYAEHSGFGVAFEAKVASELAEFCVNMDPTRDGMWLAVASGEILGSIVIDGANAEDKGAHLRWFIVSDKLRGSGAGKQLLSAAMDFCRSKSYRKVYLWTFDQLHAARHLYEKYGFELAKEQVGHQWGKEVNEQLFIKSDV</sequence>
<evidence type="ECO:0000313" key="3">
    <source>
        <dbReference type="EMBL" id="OOV09274.1"/>
    </source>
</evidence>
<name>A0A1T1AYT3_RHOFE</name>
<dbReference type="PANTHER" id="PTHR13947">
    <property type="entry name" value="GNAT FAMILY N-ACETYLTRANSFERASE"/>
    <property type="match status" value="1"/>
</dbReference>
<protein>
    <submittedName>
        <fullName evidence="3">GNAT family N-acetyltransferase</fullName>
    </submittedName>
</protein>
<dbReference type="Proteomes" id="UP000190750">
    <property type="component" value="Unassembled WGS sequence"/>
</dbReference>
<dbReference type="PANTHER" id="PTHR13947:SF37">
    <property type="entry name" value="LD18367P"/>
    <property type="match status" value="1"/>
</dbReference>
<gene>
    <name evidence="3" type="ORF">RF819_18275</name>
</gene>
<evidence type="ECO:0000313" key="4">
    <source>
        <dbReference type="Proteomes" id="UP000190750"/>
    </source>
</evidence>
<evidence type="ECO:0000256" key="1">
    <source>
        <dbReference type="ARBA" id="ARBA00022679"/>
    </source>
</evidence>
<keyword evidence="1 3" id="KW-0808">Transferase</keyword>
<accession>A0A1T1AYT3</accession>
<dbReference type="InterPro" id="IPR050769">
    <property type="entry name" value="NAT_camello-type"/>
</dbReference>
<dbReference type="Pfam" id="PF00583">
    <property type="entry name" value="Acetyltransf_1"/>
    <property type="match status" value="1"/>
</dbReference>
<dbReference type="RefSeq" id="WP_078367046.1">
    <property type="nucleotide sequence ID" value="NZ_MTJN01000002.1"/>
</dbReference>
<dbReference type="OrthoDB" id="273614at2"/>
<organism evidence="3 4">
    <name type="scientific">Rhodoferax fermentans</name>
    <dbReference type="NCBI Taxonomy" id="28066"/>
    <lineage>
        <taxon>Bacteria</taxon>
        <taxon>Pseudomonadati</taxon>
        <taxon>Pseudomonadota</taxon>
        <taxon>Betaproteobacteria</taxon>
        <taxon>Burkholderiales</taxon>
        <taxon>Comamonadaceae</taxon>
        <taxon>Rhodoferax</taxon>
    </lineage>
</organism>
<dbReference type="STRING" id="28066.RF819_18275"/>